<organism evidence="1 4">
    <name type="scientific">Vibrio cholerae</name>
    <dbReference type="NCBI Taxonomy" id="666"/>
    <lineage>
        <taxon>Bacteria</taxon>
        <taxon>Pseudomonadati</taxon>
        <taxon>Pseudomonadota</taxon>
        <taxon>Gammaproteobacteria</taxon>
        <taxon>Vibrionales</taxon>
        <taxon>Vibrionaceae</taxon>
        <taxon>Vibrio</taxon>
    </lineage>
</organism>
<dbReference type="EMBL" id="CWQY01000007">
    <property type="protein sequence ID" value="CSC47420.1"/>
    <property type="molecule type" value="Genomic_DNA"/>
</dbReference>
<protein>
    <submittedName>
        <fullName evidence="1">Uncharacterized protein</fullName>
    </submittedName>
</protein>
<accession>A0A655XT79</accession>
<evidence type="ECO:0000313" key="2">
    <source>
        <dbReference type="EMBL" id="CSC47420.1"/>
    </source>
</evidence>
<proteinExistence type="predicted"/>
<name>A0A655XT79_VIBCL</name>
<evidence type="ECO:0000313" key="1">
    <source>
        <dbReference type="EMBL" id="CSC21892.1"/>
    </source>
</evidence>
<dbReference type="EMBL" id="CWQJ01000011">
    <property type="protein sequence ID" value="CSC21892.1"/>
    <property type="molecule type" value="Genomic_DNA"/>
</dbReference>
<dbReference type="Proteomes" id="UP000046067">
    <property type="component" value="Unassembled WGS sequence"/>
</dbReference>
<dbReference type="AlphaFoldDB" id="A0A655XT79"/>
<reference evidence="3 4" key="1">
    <citation type="submission" date="2015-07" db="EMBL/GenBank/DDBJ databases">
        <authorList>
            <consortium name="Pathogen Informatics"/>
        </authorList>
    </citation>
    <scope>NUCLEOTIDE SEQUENCE [LARGE SCALE GENOMIC DNA]</scope>
    <source>
        <strain evidence="2 3">A316</strain>
        <strain evidence="1 4">A325</strain>
    </source>
</reference>
<gene>
    <name evidence="2" type="ORF">ERS013200_01499</name>
    <name evidence="1" type="ORF">ERS013201_02082</name>
</gene>
<evidence type="ECO:0000313" key="3">
    <source>
        <dbReference type="Proteomes" id="UP000041770"/>
    </source>
</evidence>
<dbReference type="Proteomes" id="UP000041770">
    <property type="component" value="Unassembled WGS sequence"/>
</dbReference>
<evidence type="ECO:0000313" key="4">
    <source>
        <dbReference type="Proteomes" id="UP000046067"/>
    </source>
</evidence>
<sequence length="57" mass="6704">MCHFGVELHAVVFLLFIGHRSVWAGIGLTDFHEIRWDFDHFVTVAHPNVLREIEIFK</sequence>